<reference evidence="2 3" key="1">
    <citation type="journal article" date="2016" name="Nat. Commun.">
        <title>Thousands of microbial genomes shed light on interconnected biogeochemical processes in an aquifer system.</title>
        <authorList>
            <person name="Anantharaman K."/>
            <person name="Brown C.T."/>
            <person name="Hug L.A."/>
            <person name="Sharon I."/>
            <person name="Castelle C.J."/>
            <person name="Probst A.J."/>
            <person name="Thomas B.C."/>
            <person name="Singh A."/>
            <person name="Wilkins M.J."/>
            <person name="Karaoz U."/>
            <person name="Brodie E.L."/>
            <person name="Williams K.H."/>
            <person name="Hubbard S.S."/>
            <person name="Banfield J.F."/>
        </authorList>
    </citation>
    <scope>NUCLEOTIDE SEQUENCE [LARGE SCALE GENOMIC DNA]</scope>
</reference>
<sequence length="65" mass="7603">MTKIALFEGKQIRRLWDDAKELWYFAVVDVVAVLTGSANPQVYWRVLKKRLIDKVLMKPLQNVTV</sequence>
<keyword evidence="1" id="KW-0812">Transmembrane</keyword>
<feature type="transmembrane region" description="Helical" evidence="1">
    <location>
        <begin position="22"/>
        <end position="44"/>
    </location>
</feature>
<comment type="caution">
    <text evidence="2">The sequence shown here is derived from an EMBL/GenBank/DDBJ whole genome shotgun (WGS) entry which is preliminary data.</text>
</comment>
<evidence type="ECO:0000256" key="1">
    <source>
        <dbReference type="SAM" id="Phobius"/>
    </source>
</evidence>
<dbReference type="STRING" id="1798553.A3H70_02815"/>
<evidence type="ECO:0008006" key="4">
    <source>
        <dbReference type="Google" id="ProtNLM"/>
    </source>
</evidence>
<gene>
    <name evidence="2" type="ORF">A3H70_02815</name>
</gene>
<dbReference type="Proteomes" id="UP000178109">
    <property type="component" value="Unassembled WGS sequence"/>
</dbReference>
<keyword evidence="1" id="KW-1133">Transmembrane helix</keyword>
<accession>A0A1G2BY75</accession>
<keyword evidence="1" id="KW-0472">Membrane</keyword>
<name>A0A1G2BY75_9BACT</name>
<proteinExistence type="predicted"/>
<protein>
    <recommendedName>
        <fullName evidence="4">Bro-N domain-containing protein</fullName>
    </recommendedName>
</protein>
<evidence type="ECO:0000313" key="2">
    <source>
        <dbReference type="EMBL" id="OGY93167.1"/>
    </source>
</evidence>
<organism evidence="2 3">
    <name type="scientific">Candidatus Komeilibacteria bacterium RIFCSPLOWO2_02_FULL_48_11</name>
    <dbReference type="NCBI Taxonomy" id="1798553"/>
    <lineage>
        <taxon>Bacteria</taxon>
        <taxon>Candidatus Komeiliibacteriota</taxon>
    </lineage>
</organism>
<evidence type="ECO:0000313" key="3">
    <source>
        <dbReference type="Proteomes" id="UP000178109"/>
    </source>
</evidence>
<dbReference type="AlphaFoldDB" id="A0A1G2BY75"/>
<dbReference type="EMBL" id="MHKO01000003">
    <property type="protein sequence ID" value="OGY93167.1"/>
    <property type="molecule type" value="Genomic_DNA"/>
</dbReference>